<dbReference type="Proteomes" id="UP001497512">
    <property type="component" value="Chromosome 9"/>
</dbReference>
<feature type="compositionally biased region" description="Polar residues" evidence="1">
    <location>
        <begin position="16"/>
        <end position="27"/>
    </location>
</feature>
<evidence type="ECO:0000313" key="3">
    <source>
        <dbReference type="Proteomes" id="UP001497512"/>
    </source>
</evidence>
<reference evidence="2" key="1">
    <citation type="submission" date="2024-02" db="EMBL/GenBank/DDBJ databases">
        <authorList>
            <consortium name="ELIXIR-Norway"/>
            <consortium name="Elixir Norway"/>
        </authorList>
    </citation>
    <scope>NUCLEOTIDE SEQUENCE</scope>
</reference>
<protein>
    <submittedName>
        <fullName evidence="2">Uncharacterized protein</fullName>
    </submittedName>
</protein>
<evidence type="ECO:0000256" key="1">
    <source>
        <dbReference type="SAM" id="MobiDB-lite"/>
    </source>
</evidence>
<dbReference type="EMBL" id="OZ019901">
    <property type="protein sequence ID" value="CAK9237272.1"/>
    <property type="molecule type" value="Genomic_DNA"/>
</dbReference>
<feature type="region of interest" description="Disordered" evidence="1">
    <location>
        <begin position="1"/>
        <end position="27"/>
    </location>
</feature>
<gene>
    <name evidence="2" type="ORF">CSSPTR1EN2_LOCUS23620</name>
</gene>
<sequence>MSSSSVVSISDSSSSNEGTSAHTQAEVSHSLRGPPWQLCQCTKCVGHISQKSYVCAQHIQQFGRHRCLTPGAFSAHVGSRMTPPPYVLSQGVLAAIGNALSQAFAIRIDTSHEASKPHHEARPCVPSVRQQSKAQRPSEGHARTIVEGKWGMCEFTGKCANIIQSWNPTVLGLLDSLPYDEKVVVWGRRWIVKTSTLGERHNYGVYACEDIIVVVVERVLLCSLMMGLSIREDIGT</sequence>
<keyword evidence="3" id="KW-1185">Reference proteome</keyword>
<feature type="compositionally biased region" description="Low complexity" evidence="1">
    <location>
        <begin position="1"/>
        <end position="15"/>
    </location>
</feature>
<accession>A0ABP0V492</accession>
<feature type="region of interest" description="Disordered" evidence="1">
    <location>
        <begin position="116"/>
        <end position="140"/>
    </location>
</feature>
<proteinExistence type="predicted"/>
<evidence type="ECO:0000313" key="2">
    <source>
        <dbReference type="EMBL" id="CAK9237272.1"/>
    </source>
</evidence>
<name>A0ABP0V492_9BRYO</name>
<organism evidence="2 3">
    <name type="scientific">Sphagnum troendelagicum</name>
    <dbReference type="NCBI Taxonomy" id="128251"/>
    <lineage>
        <taxon>Eukaryota</taxon>
        <taxon>Viridiplantae</taxon>
        <taxon>Streptophyta</taxon>
        <taxon>Embryophyta</taxon>
        <taxon>Bryophyta</taxon>
        <taxon>Sphagnophytina</taxon>
        <taxon>Sphagnopsida</taxon>
        <taxon>Sphagnales</taxon>
        <taxon>Sphagnaceae</taxon>
        <taxon>Sphagnum</taxon>
    </lineage>
</organism>